<dbReference type="InterPro" id="IPR038269">
    <property type="entry name" value="SCAN_sf"/>
</dbReference>
<evidence type="ECO:0000259" key="3">
    <source>
        <dbReference type="PROSITE" id="PS50804"/>
    </source>
</evidence>
<dbReference type="Pfam" id="PF02023">
    <property type="entry name" value="SCAN"/>
    <property type="match status" value="1"/>
</dbReference>
<dbReference type="SMART" id="SM00431">
    <property type="entry name" value="SCAN"/>
    <property type="match status" value="1"/>
</dbReference>
<evidence type="ECO:0000256" key="2">
    <source>
        <dbReference type="SAM" id="MobiDB-lite"/>
    </source>
</evidence>
<organism evidence="4 5">
    <name type="scientific">Varanus komodoensis</name>
    <name type="common">Komodo dragon</name>
    <dbReference type="NCBI Taxonomy" id="61221"/>
    <lineage>
        <taxon>Eukaryota</taxon>
        <taxon>Metazoa</taxon>
        <taxon>Chordata</taxon>
        <taxon>Craniata</taxon>
        <taxon>Vertebrata</taxon>
        <taxon>Euteleostomi</taxon>
        <taxon>Lepidosauria</taxon>
        <taxon>Squamata</taxon>
        <taxon>Bifurcata</taxon>
        <taxon>Unidentata</taxon>
        <taxon>Episquamata</taxon>
        <taxon>Toxicofera</taxon>
        <taxon>Anguimorpha</taxon>
        <taxon>Paleoanguimorpha</taxon>
        <taxon>Varanoidea</taxon>
        <taxon>Varanidae</taxon>
        <taxon>Varanus</taxon>
    </lineage>
</organism>
<keyword evidence="1" id="KW-0539">Nucleus</keyword>
<dbReference type="InterPro" id="IPR050916">
    <property type="entry name" value="SCAN-C2H2_zinc_finger"/>
</dbReference>
<dbReference type="OMA" id="QDLCRLW"/>
<feature type="domain" description="SCAN box" evidence="3">
    <location>
        <begin position="44"/>
        <end position="122"/>
    </location>
</feature>
<evidence type="ECO:0000313" key="5">
    <source>
        <dbReference type="Proteomes" id="UP000694545"/>
    </source>
</evidence>
<accession>A0A8D2LAN5</accession>
<feature type="compositionally biased region" description="Basic and acidic residues" evidence="2">
    <location>
        <begin position="29"/>
        <end position="38"/>
    </location>
</feature>
<dbReference type="PANTHER" id="PTHR45935">
    <property type="entry name" value="PROTEIN ZBED8-RELATED"/>
    <property type="match status" value="1"/>
</dbReference>
<feature type="region of interest" description="Disordered" evidence="2">
    <location>
        <begin position="13"/>
        <end position="42"/>
    </location>
</feature>
<protein>
    <recommendedName>
        <fullName evidence="3">SCAN box domain-containing protein</fullName>
    </recommendedName>
</protein>
<evidence type="ECO:0000313" key="4">
    <source>
        <dbReference type="Ensembl" id="ENSVKKP00000019498.1"/>
    </source>
</evidence>
<dbReference type="PROSITE" id="PS50804">
    <property type="entry name" value="SCAN_BOX"/>
    <property type="match status" value="1"/>
</dbReference>
<dbReference type="SUPFAM" id="SSF47353">
    <property type="entry name" value="Retrovirus capsid dimerization domain-like"/>
    <property type="match status" value="1"/>
</dbReference>
<evidence type="ECO:0000256" key="1">
    <source>
        <dbReference type="ARBA" id="ARBA00023242"/>
    </source>
</evidence>
<dbReference type="AlphaFoldDB" id="A0A8D2LAN5"/>
<name>A0A8D2LAN5_VARKO</name>
<proteinExistence type="predicted"/>
<dbReference type="Proteomes" id="UP000694545">
    <property type="component" value="Unplaced"/>
</dbReference>
<keyword evidence="5" id="KW-1185">Reference proteome</keyword>
<dbReference type="Gene3D" id="1.10.4020.10">
    <property type="entry name" value="DNA breaking-rejoining enzymes"/>
    <property type="match status" value="1"/>
</dbReference>
<dbReference type="PANTHER" id="PTHR45935:SF15">
    <property type="entry name" value="SCAN BOX DOMAIN-CONTAINING PROTEIN"/>
    <property type="match status" value="1"/>
</dbReference>
<dbReference type="CDD" id="cd07936">
    <property type="entry name" value="SCAN"/>
    <property type="match status" value="1"/>
</dbReference>
<dbReference type="FunFam" id="1.10.4020.10:FF:000001">
    <property type="entry name" value="zinc finger protein 263 isoform X1"/>
    <property type="match status" value="1"/>
</dbReference>
<dbReference type="Ensembl" id="ENSVKKT00000019978.1">
    <property type="protein sequence ID" value="ENSVKKP00000019498.1"/>
    <property type="gene ID" value="ENSVKKG00000013216.1"/>
</dbReference>
<dbReference type="InterPro" id="IPR003309">
    <property type="entry name" value="SCAN_dom"/>
</dbReference>
<reference evidence="4" key="1">
    <citation type="submission" date="2025-08" db="UniProtKB">
        <authorList>
            <consortium name="Ensembl"/>
        </authorList>
    </citation>
    <scope>IDENTIFICATION</scope>
</reference>
<reference evidence="4" key="2">
    <citation type="submission" date="2025-09" db="UniProtKB">
        <authorList>
            <consortium name="Ensembl"/>
        </authorList>
    </citation>
    <scope>IDENTIFICATION</scope>
</reference>
<sequence length="146" mass="17080">LLNIYSKHPACEAKQKTPEDGDNLFQKKKMADEQRDGASADMPRQRFRQFLYREAEGPRDACSRLWELCHQWLKPERHSKEQILELLILEQFLAVLPPEMQSWVSEGSPETCAQAVVLAEGFLLRQQWEDVGQEEKVRRLRDKTSL</sequence>